<proteinExistence type="predicted"/>
<dbReference type="EMBL" id="CP116394">
    <property type="protein sequence ID" value="WCE46354.1"/>
    <property type="molecule type" value="Genomic_DNA"/>
</dbReference>
<keyword evidence="1" id="KW-0812">Transmembrane</keyword>
<gene>
    <name evidence="2" type="ORF">PIG85_01525</name>
</gene>
<protein>
    <submittedName>
        <fullName evidence="2">Uncharacterized protein</fullName>
    </submittedName>
</protein>
<reference evidence="2" key="1">
    <citation type="submission" date="2023-01" db="EMBL/GenBank/DDBJ databases">
        <title>Comparative Genomic Analysis of the Clinically-Derived Winkia Strain NY0527 Provides Evidence into the Taxonomic Reassignment of Winkia neuii and Characterizes Their Virulence Traits.</title>
        <authorList>
            <person name="Cai X."/>
            <person name="Peng Y."/>
            <person name="Li M."/>
            <person name="Qiu Y."/>
            <person name="Wang Y."/>
            <person name="Xu L."/>
            <person name="Hou Q."/>
        </authorList>
    </citation>
    <scope>NUCLEOTIDE SEQUENCE</scope>
    <source>
        <strain evidence="2">NY0527</strain>
    </source>
</reference>
<name>A0AB38XQ05_9ACTO</name>
<dbReference type="RefSeq" id="WP_156422587.1">
    <property type="nucleotide sequence ID" value="NZ_CP116394.1"/>
</dbReference>
<keyword evidence="1" id="KW-0472">Membrane</keyword>
<dbReference type="AlphaFoldDB" id="A0AB38XQ05"/>
<sequence length="52" mass="5373">MTKTIPTWAIAIVAGCVAVFAPLPGPWKLILGILALTTGAASLLAAIKRDKK</sequence>
<evidence type="ECO:0000313" key="3">
    <source>
        <dbReference type="Proteomes" id="UP001211044"/>
    </source>
</evidence>
<evidence type="ECO:0000313" key="2">
    <source>
        <dbReference type="EMBL" id="WCE46354.1"/>
    </source>
</evidence>
<organism evidence="2 3">
    <name type="scientific">Winkia neuii subsp. anitrata</name>
    <dbReference type="NCBI Taxonomy" id="29318"/>
    <lineage>
        <taxon>Bacteria</taxon>
        <taxon>Bacillati</taxon>
        <taxon>Actinomycetota</taxon>
        <taxon>Actinomycetes</taxon>
        <taxon>Actinomycetales</taxon>
        <taxon>Actinomycetaceae</taxon>
        <taxon>Winkia</taxon>
    </lineage>
</organism>
<dbReference type="KEGG" id="wne:PIG85_01525"/>
<accession>A0AB38XQ05</accession>
<feature type="transmembrane region" description="Helical" evidence="1">
    <location>
        <begin position="29"/>
        <end position="47"/>
    </location>
</feature>
<keyword evidence="1" id="KW-1133">Transmembrane helix</keyword>
<dbReference type="Proteomes" id="UP001211044">
    <property type="component" value="Chromosome"/>
</dbReference>
<dbReference type="PROSITE" id="PS51257">
    <property type="entry name" value="PROKAR_LIPOPROTEIN"/>
    <property type="match status" value="1"/>
</dbReference>
<feature type="transmembrane region" description="Helical" evidence="1">
    <location>
        <begin position="7"/>
        <end position="23"/>
    </location>
</feature>
<evidence type="ECO:0000256" key="1">
    <source>
        <dbReference type="SAM" id="Phobius"/>
    </source>
</evidence>